<comment type="caution">
    <text evidence="1">The sequence shown here is derived from an EMBL/GenBank/DDBJ whole genome shotgun (WGS) entry which is preliminary data.</text>
</comment>
<organism evidence="1 2">
    <name type="scientific">Streptomyces machairae</name>
    <dbReference type="NCBI Taxonomy" id="3134109"/>
    <lineage>
        <taxon>Bacteria</taxon>
        <taxon>Bacillati</taxon>
        <taxon>Actinomycetota</taxon>
        <taxon>Actinomycetes</taxon>
        <taxon>Kitasatosporales</taxon>
        <taxon>Streptomycetaceae</taxon>
        <taxon>Streptomyces</taxon>
    </lineage>
</organism>
<accession>A0ABU8UFT3</accession>
<proteinExistence type="predicted"/>
<dbReference type="Gene3D" id="3.40.190.10">
    <property type="entry name" value="Periplasmic binding protein-like II"/>
    <property type="match status" value="1"/>
</dbReference>
<evidence type="ECO:0000313" key="2">
    <source>
        <dbReference type="Proteomes" id="UP001376459"/>
    </source>
</evidence>
<gene>
    <name evidence="1" type="ORF">WKI71_01920</name>
</gene>
<dbReference type="SUPFAM" id="SSF53850">
    <property type="entry name" value="Periplasmic binding protein-like II"/>
    <property type="match status" value="1"/>
</dbReference>
<dbReference type="Pfam" id="PF01547">
    <property type="entry name" value="SBP_bac_1"/>
    <property type="match status" value="1"/>
</dbReference>
<dbReference type="EMBL" id="JBBKAK010000001">
    <property type="protein sequence ID" value="MEJ8667776.1"/>
    <property type="molecule type" value="Genomic_DNA"/>
</dbReference>
<reference evidence="1 2" key="1">
    <citation type="submission" date="2024-03" db="EMBL/GenBank/DDBJ databases">
        <title>Novel Streptomyces species of biotechnological and ecological value are a feature of Machair soil.</title>
        <authorList>
            <person name="Prole J.R."/>
            <person name="Goodfellow M."/>
            <person name="Allenby N."/>
            <person name="Ward A.C."/>
        </authorList>
    </citation>
    <scope>NUCLEOTIDE SEQUENCE [LARGE SCALE GENOMIC DNA]</scope>
    <source>
        <strain evidence="1 2">MS1.AVA.1</strain>
    </source>
</reference>
<sequence length="64" mass="6863">MPYYGESSFLMYRKDLFAKAGLTMPQRPNWQQVARLAAKLHDPGTASPGSACAADPAGETCSCP</sequence>
<dbReference type="InterPro" id="IPR006059">
    <property type="entry name" value="SBP"/>
</dbReference>
<name>A0ABU8UFT3_9ACTN</name>
<dbReference type="Proteomes" id="UP001376459">
    <property type="component" value="Unassembled WGS sequence"/>
</dbReference>
<keyword evidence="2" id="KW-1185">Reference proteome</keyword>
<evidence type="ECO:0000313" key="1">
    <source>
        <dbReference type="EMBL" id="MEJ8667776.1"/>
    </source>
</evidence>
<protein>
    <submittedName>
        <fullName evidence="1">Extracellular solute-binding protein</fullName>
    </submittedName>
</protein>